<feature type="transmembrane region" description="Helical" evidence="16">
    <location>
        <begin position="6"/>
        <end position="26"/>
    </location>
</feature>
<dbReference type="CDD" id="cd11475">
    <property type="entry name" value="SLC5sbd_PutP"/>
    <property type="match status" value="1"/>
</dbReference>
<dbReference type="PANTHER" id="PTHR48086:SF3">
    <property type="entry name" value="SODIUM_PROLINE SYMPORTER"/>
    <property type="match status" value="1"/>
</dbReference>
<keyword evidence="18" id="KW-1185">Reference proteome</keyword>
<comment type="subcellular location">
    <subcellularLocation>
        <location evidence="16">Cell inner membrane</location>
        <topology evidence="16">Multi-pass membrane protein</topology>
    </subcellularLocation>
    <subcellularLocation>
        <location evidence="1">Cell membrane</location>
        <topology evidence="1">Multi-pass membrane protein</topology>
    </subcellularLocation>
</comment>
<dbReference type="EMBL" id="VCBC01000002">
    <property type="protein sequence ID" value="TLU67674.1"/>
    <property type="molecule type" value="Genomic_DNA"/>
</dbReference>
<gene>
    <name evidence="17" type="primary">putP</name>
    <name evidence="17" type="ORF">FE810_01630</name>
</gene>
<name>A0A5R9IQ70_9GAMM</name>
<evidence type="ECO:0000256" key="12">
    <source>
        <dbReference type="ARBA" id="ARBA00033708"/>
    </source>
</evidence>
<dbReference type="GO" id="GO:0005298">
    <property type="term" value="F:proline:sodium symporter activity"/>
    <property type="evidence" value="ECO:0007669"/>
    <property type="project" value="UniProtKB-UniRule"/>
</dbReference>
<keyword evidence="3 16" id="KW-0813">Transport</keyword>
<keyword evidence="8 16" id="KW-0915">Sodium</keyword>
<proteinExistence type="inferred from homology"/>
<dbReference type="GO" id="GO:0015193">
    <property type="term" value="F:L-proline transmembrane transporter activity"/>
    <property type="evidence" value="ECO:0007669"/>
    <property type="project" value="TreeGrafter"/>
</dbReference>
<reference evidence="17 18" key="1">
    <citation type="submission" date="2019-05" db="EMBL/GenBank/DDBJ databases">
        <title>Genome sequences of Thalassotalea litorea 1K03283.</title>
        <authorList>
            <person name="Zhang D."/>
        </authorList>
    </citation>
    <scope>NUCLEOTIDE SEQUENCE [LARGE SCALE GENOMIC DNA]</scope>
    <source>
        <strain evidence="17 18">MCCC 1K03283</strain>
    </source>
</reference>
<evidence type="ECO:0000256" key="14">
    <source>
        <dbReference type="ARBA" id="ARBA00082709"/>
    </source>
</evidence>
<dbReference type="AlphaFoldDB" id="A0A5R9IQ70"/>
<keyword evidence="6 16" id="KW-0769">Symport</keyword>
<protein>
    <recommendedName>
        <fullName evidence="13 16">Sodium/proline symporter</fullName>
    </recommendedName>
    <alternativeName>
        <fullName evidence="14 16">Proline permease</fullName>
    </alternativeName>
</protein>
<dbReference type="FunFam" id="1.20.1730.10:FF:000002">
    <property type="entry name" value="Sodium/proline symporter"/>
    <property type="match status" value="1"/>
</dbReference>
<feature type="transmembrane region" description="Helical" evidence="16">
    <location>
        <begin position="232"/>
        <end position="251"/>
    </location>
</feature>
<dbReference type="NCBIfam" id="TIGR02121">
    <property type="entry name" value="Na_Pro_sym"/>
    <property type="match status" value="1"/>
</dbReference>
<dbReference type="InterPro" id="IPR001734">
    <property type="entry name" value="Na/solute_symporter"/>
</dbReference>
<feature type="transmembrane region" description="Helical" evidence="16">
    <location>
        <begin position="397"/>
        <end position="415"/>
    </location>
</feature>
<evidence type="ECO:0000313" key="17">
    <source>
        <dbReference type="EMBL" id="TLU67674.1"/>
    </source>
</evidence>
<evidence type="ECO:0000256" key="5">
    <source>
        <dbReference type="ARBA" id="ARBA00022692"/>
    </source>
</evidence>
<evidence type="ECO:0000256" key="9">
    <source>
        <dbReference type="ARBA" id="ARBA00023065"/>
    </source>
</evidence>
<evidence type="ECO:0000256" key="6">
    <source>
        <dbReference type="ARBA" id="ARBA00022847"/>
    </source>
</evidence>
<dbReference type="InterPro" id="IPR038377">
    <property type="entry name" value="Na/Glc_symporter_sf"/>
</dbReference>
<dbReference type="OrthoDB" id="9789704at2"/>
<dbReference type="PANTHER" id="PTHR48086">
    <property type="entry name" value="SODIUM/PROLINE SYMPORTER-RELATED"/>
    <property type="match status" value="1"/>
</dbReference>
<keyword evidence="9 16" id="KW-0406">Ion transport</keyword>
<feature type="transmembrane region" description="Helical" evidence="16">
    <location>
        <begin position="422"/>
        <end position="441"/>
    </location>
</feature>
<dbReference type="NCBIfam" id="TIGR00813">
    <property type="entry name" value="sss"/>
    <property type="match status" value="1"/>
</dbReference>
<dbReference type="Pfam" id="PF00474">
    <property type="entry name" value="SSF"/>
    <property type="match status" value="1"/>
</dbReference>
<comment type="function">
    <text evidence="16">Catalyzes the sodium-dependent uptake of extracellular L-proline.</text>
</comment>
<evidence type="ECO:0000256" key="7">
    <source>
        <dbReference type="ARBA" id="ARBA00022989"/>
    </source>
</evidence>
<keyword evidence="10 16" id="KW-0472">Membrane</keyword>
<feature type="transmembrane region" description="Helical" evidence="16">
    <location>
        <begin position="76"/>
        <end position="93"/>
    </location>
</feature>
<evidence type="ECO:0000256" key="3">
    <source>
        <dbReference type="ARBA" id="ARBA00022448"/>
    </source>
</evidence>
<organism evidence="17 18">
    <name type="scientific">Thalassotalea litorea</name>
    <dbReference type="NCBI Taxonomy" id="2020715"/>
    <lineage>
        <taxon>Bacteria</taxon>
        <taxon>Pseudomonadati</taxon>
        <taxon>Pseudomonadota</taxon>
        <taxon>Gammaproteobacteria</taxon>
        <taxon>Alteromonadales</taxon>
        <taxon>Colwelliaceae</taxon>
        <taxon>Thalassotalea</taxon>
    </lineage>
</organism>
<evidence type="ECO:0000256" key="1">
    <source>
        <dbReference type="ARBA" id="ARBA00004651"/>
    </source>
</evidence>
<feature type="transmembrane region" description="Helical" evidence="16">
    <location>
        <begin position="365"/>
        <end position="385"/>
    </location>
</feature>
<feature type="transmembrane region" description="Helical" evidence="16">
    <location>
        <begin position="308"/>
        <end position="332"/>
    </location>
</feature>
<keyword evidence="16" id="KW-0029">Amino-acid transport</keyword>
<accession>A0A5R9IQ70</accession>
<dbReference type="InterPro" id="IPR011851">
    <property type="entry name" value="Na/Pro_symporter"/>
</dbReference>
<keyword evidence="7 16" id="KW-1133">Transmembrane helix</keyword>
<comment type="similarity">
    <text evidence="2 15">Belongs to the sodium:solute symporter (SSF) (TC 2.A.21) family.</text>
</comment>
<dbReference type="GO" id="GO:0015824">
    <property type="term" value="P:proline transport"/>
    <property type="evidence" value="ECO:0007669"/>
    <property type="project" value="UniProtKB-UniRule"/>
</dbReference>
<dbReference type="Proteomes" id="UP000307790">
    <property type="component" value="Unassembled WGS sequence"/>
</dbReference>
<evidence type="ECO:0000256" key="2">
    <source>
        <dbReference type="ARBA" id="ARBA00006434"/>
    </source>
</evidence>
<dbReference type="PROSITE" id="PS00456">
    <property type="entry name" value="NA_SOLUT_SYMP_1"/>
    <property type="match status" value="1"/>
</dbReference>
<evidence type="ECO:0000313" key="18">
    <source>
        <dbReference type="Proteomes" id="UP000307790"/>
    </source>
</evidence>
<evidence type="ECO:0000256" key="15">
    <source>
        <dbReference type="RuleBase" id="RU362091"/>
    </source>
</evidence>
<comment type="caution">
    <text evidence="17">The sequence shown here is derived from an EMBL/GenBank/DDBJ whole genome shotgun (WGS) entry which is preliminary data.</text>
</comment>
<dbReference type="RefSeq" id="WP_138318277.1">
    <property type="nucleotide sequence ID" value="NZ_VCBC01000002.1"/>
</dbReference>
<evidence type="ECO:0000256" key="11">
    <source>
        <dbReference type="ARBA" id="ARBA00023201"/>
    </source>
</evidence>
<evidence type="ECO:0000256" key="10">
    <source>
        <dbReference type="ARBA" id="ARBA00023136"/>
    </source>
</evidence>
<dbReference type="PROSITE" id="PS50283">
    <property type="entry name" value="NA_SOLUT_SYMP_3"/>
    <property type="match status" value="1"/>
</dbReference>
<feature type="transmembrane region" description="Helical" evidence="16">
    <location>
        <begin position="127"/>
        <end position="152"/>
    </location>
</feature>
<evidence type="ECO:0000256" key="8">
    <source>
        <dbReference type="ARBA" id="ARBA00023053"/>
    </source>
</evidence>
<dbReference type="GO" id="GO:0005886">
    <property type="term" value="C:plasma membrane"/>
    <property type="evidence" value="ECO:0007669"/>
    <property type="project" value="UniProtKB-SubCell"/>
</dbReference>
<dbReference type="InterPro" id="IPR018212">
    <property type="entry name" value="Na/solute_symporter_CS"/>
</dbReference>
<keyword evidence="11 16" id="KW-0739">Sodium transport</keyword>
<evidence type="ECO:0000256" key="4">
    <source>
        <dbReference type="ARBA" id="ARBA00022475"/>
    </source>
</evidence>
<keyword evidence="5 16" id="KW-0812">Transmembrane</keyword>
<comment type="catalytic activity">
    <reaction evidence="12">
        <text>L-proline(in) + Na(+)(in) = L-proline(out) + Na(+)(out)</text>
        <dbReference type="Rhea" id="RHEA:28967"/>
        <dbReference type="ChEBI" id="CHEBI:29101"/>
        <dbReference type="ChEBI" id="CHEBI:60039"/>
    </reaction>
</comment>
<dbReference type="Gene3D" id="1.20.1730.10">
    <property type="entry name" value="Sodium/glucose cotransporter"/>
    <property type="match status" value="1"/>
</dbReference>
<dbReference type="GO" id="GO:0031402">
    <property type="term" value="F:sodium ion binding"/>
    <property type="evidence" value="ECO:0007669"/>
    <property type="project" value="UniProtKB-UniRule"/>
</dbReference>
<evidence type="ECO:0000256" key="13">
    <source>
        <dbReference type="ARBA" id="ARBA00067214"/>
    </source>
</evidence>
<feature type="transmembrane region" description="Helical" evidence="16">
    <location>
        <begin position="164"/>
        <end position="185"/>
    </location>
</feature>
<keyword evidence="4" id="KW-1003">Cell membrane</keyword>
<feature type="transmembrane region" description="Helical" evidence="16">
    <location>
        <begin position="272"/>
        <end position="296"/>
    </location>
</feature>
<keyword evidence="16" id="KW-0997">Cell inner membrane</keyword>
<evidence type="ECO:0000256" key="16">
    <source>
        <dbReference type="RuleBase" id="RU366012"/>
    </source>
</evidence>
<sequence length="489" mass="53143">MTLELPLIVTFIGYLLTTLLIGFFAYKATNTLSDYILGGRQLGPAVTALSVGASDMSGWLLLGLPGAIYLSGIGEIWIGVGLVIGAFFNWIIVAPRLRGFTEKAGNALTIPEFFENRFQDKSGVLRMVSAITILVFFTFYVSSGLVGGAILFEKVFGLDYLQALLIGAVIIVSYTFLGGFLAVSWTDFFQGCLMLLALVILPIVAISQIGGWQQTEQILMSVNPQYAELFTNFSWIAFISLMAWGLGYFGQPHILSRFMAIRSVEDIPTSRNIAMAWMVLSLIGALAVGLVGIAYYADSPLENSETVFIFLAKAILNPWVAGVIIAAILSAIMSTIDSQLIVCSSVIVEDFYKKYSKKKATEGQLVWLTRFSLLAIAILATVIALNPQSTVLGLVSYAWAGFGSAFGPTIILALYWQHYTRFGAMASIVTGALVVIVWGELKGLGGIFALYEMIPGFVLALLAGFLVSKLTYRDNAPETKMFNTLKHSQ</sequence>
<dbReference type="InterPro" id="IPR050277">
    <property type="entry name" value="Sodium:Solute_Symporter"/>
</dbReference>
<feature type="transmembrane region" description="Helical" evidence="16">
    <location>
        <begin position="192"/>
        <end position="212"/>
    </location>
</feature>
<feature type="transmembrane region" description="Helical" evidence="16">
    <location>
        <begin position="453"/>
        <end position="472"/>
    </location>
</feature>